<gene>
    <name evidence="1" type="ORF">BMR1_02g04182</name>
</gene>
<name>A0A1R4AAZ6_BABMR</name>
<evidence type="ECO:0000313" key="2">
    <source>
        <dbReference type="Proteomes" id="UP000002899"/>
    </source>
</evidence>
<reference evidence="1 2" key="3">
    <citation type="journal article" date="2016" name="Sci. Rep.">
        <title>Genome-wide diversity and gene expression profiling of Babesia microti isolates identify polymorphic genes that mediate host-pathogen interactions.</title>
        <authorList>
            <person name="Silva J.C."/>
            <person name="Cornillot E."/>
            <person name="McCracken C."/>
            <person name="Usmani-Brown S."/>
            <person name="Dwivedi A."/>
            <person name="Ifeonu O.O."/>
            <person name="Crabtree J."/>
            <person name="Gotia H.T."/>
            <person name="Virji A.Z."/>
            <person name="Reynes C."/>
            <person name="Colinge J."/>
            <person name="Kumar V."/>
            <person name="Lawres L."/>
            <person name="Pazzi J.E."/>
            <person name="Pablo J.V."/>
            <person name="Hung C."/>
            <person name="Brancato J."/>
            <person name="Kumari P."/>
            <person name="Orvis J."/>
            <person name="Tretina K."/>
            <person name="Chibucos M."/>
            <person name="Ott S."/>
            <person name="Sadzewicz L."/>
            <person name="Sengamalay N."/>
            <person name="Shetty A.C."/>
            <person name="Su Q."/>
            <person name="Tallon L."/>
            <person name="Fraser C.M."/>
            <person name="Frutos R."/>
            <person name="Molina D.M."/>
            <person name="Krause P.J."/>
            <person name="Ben Mamoun C."/>
        </authorList>
    </citation>
    <scope>NUCLEOTIDE SEQUENCE [LARGE SCALE GENOMIC DNA]</scope>
    <source>
        <strain evidence="1 2">RI</strain>
    </source>
</reference>
<proteinExistence type="predicted"/>
<dbReference type="KEGG" id="bmic:BMR1_02g04182"/>
<dbReference type="GeneID" id="33043668"/>
<dbReference type="AlphaFoldDB" id="A0A1R4AAZ6"/>
<dbReference type="Proteomes" id="UP000002899">
    <property type="component" value="Chromosome II"/>
</dbReference>
<organism evidence="1 2">
    <name type="scientific">Babesia microti (strain RI)</name>
    <dbReference type="NCBI Taxonomy" id="1133968"/>
    <lineage>
        <taxon>Eukaryota</taxon>
        <taxon>Sar</taxon>
        <taxon>Alveolata</taxon>
        <taxon>Apicomplexa</taxon>
        <taxon>Aconoidasida</taxon>
        <taxon>Piroplasmida</taxon>
        <taxon>Babesiidae</taxon>
        <taxon>Babesia</taxon>
    </lineage>
</organism>
<protein>
    <submittedName>
        <fullName evidence="1">Uncharacterized protein</fullName>
    </submittedName>
</protein>
<reference evidence="1 2" key="1">
    <citation type="journal article" date="2012" name="Nucleic Acids Res.">
        <title>Sequencing of the smallest Apicomplexan genome from the human pathogen Babesia microti.</title>
        <authorList>
            <person name="Cornillot E."/>
            <person name="Hadj-Kaddour K."/>
            <person name="Dassouli A."/>
            <person name="Noel B."/>
            <person name="Ranwez V."/>
            <person name="Vacherie B."/>
            <person name="Augagneur Y."/>
            <person name="Bres V."/>
            <person name="Duclos A."/>
            <person name="Randazzo S."/>
            <person name="Carcy B."/>
            <person name="Debierre-Grockiego F."/>
            <person name="Delbecq S."/>
            <person name="Moubri-Menage K."/>
            <person name="Shams-Eldin H."/>
            <person name="Usmani-Brown S."/>
            <person name="Bringaud F."/>
            <person name="Wincker P."/>
            <person name="Vivares C.P."/>
            <person name="Schwarz R.T."/>
            <person name="Schetters T.P."/>
            <person name="Krause P.J."/>
            <person name="Gorenflot A."/>
            <person name="Berry V."/>
            <person name="Barbe V."/>
            <person name="Ben Mamoun C."/>
        </authorList>
    </citation>
    <scope>NUCLEOTIDE SEQUENCE [LARGE SCALE GENOMIC DNA]</scope>
    <source>
        <strain evidence="1 2">RI</strain>
    </source>
</reference>
<dbReference type="EMBL" id="FO082872">
    <property type="protein sequence ID" value="SJK86176.1"/>
    <property type="molecule type" value="Genomic_DNA"/>
</dbReference>
<sequence>MLLDTAESIRSVLCKVSKILNLCKSSVINKESLRDDCDDIIKQICDIHSRLMHSVSEVDTDIFPKTIPYTNLLHLQATNKIALNESEQQLDEILQS</sequence>
<keyword evidence="2" id="KW-1185">Reference proteome</keyword>
<reference evidence="1 2" key="2">
    <citation type="journal article" date="2013" name="PLoS ONE">
        <title>Whole genome mapping and re-organization of the nuclear and mitochondrial genomes of Babesia microti isolates.</title>
        <authorList>
            <person name="Cornillot E."/>
            <person name="Dassouli A."/>
            <person name="Garg A."/>
            <person name="Pachikara N."/>
            <person name="Randazzo S."/>
            <person name="Depoix D."/>
            <person name="Carcy B."/>
            <person name="Delbecq S."/>
            <person name="Frutos R."/>
            <person name="Silva J.C."/>
            <person name="Sutton R."/>
            <person name="Krause P.J."/>
            <person name="Mamoun C.B."/>
        </authorList>
    </citation>
    <scope>NUCLEOTIDE SEQUENCE [LARGE SCALE GENOMIC DNA]</scope>
    <source>
        <strain evidence="1 2">RI</strain>
    </source>
</reference>
<dbReference type="RefSeq" id="XP_021338368.1">
    <property type="nucleotide sequence ID" value="XM_021481765.1"/>
</dbReference>
<dbReference type="VEuPathDB" id="PiroplasmaDB:BMR1_02g04182"/>
<evidence type="ECO:0000313" key="1">
    <source>
        <dbReference type="EMBL" id="SJK86176.1"/>
    </source>
</evidence>
<accession>A0A1R4AAZ6</accession>